<comment type="function">
    <text evidence="1">Specifically methylates the adenine in position 2030 of 23S rRNA.</text>
</comment>
<dbReference type="STRING" id="573983.B0681_07015"/>
<keyword evidence="1" id="KW-0949">S-adenosyl-L-methionine</keyword>
<name>A0A1T0CQ39_9GAMM</name>
<evidence type="ECO:0000256" key="1">
    <source>
        <dbReference type="HAMAP-Rule" id="MF_00934"/>
    </source>
</evidence>
<protein>
    <recommendedName>
        <fullName evidence="1">Ribosomal RNA large subunit methyltransferase J</fullName>
        <ecNumber evidence="1">2.1.1.266</ecNumber>
    </recommendedName>
    <alternativeName>
        <fullName evidence="1">23S rRNA (adenine(2030)-N6)-methyltransferase</fullName>
    </alternativeName>
    <alternativeName>
        <fullName evidence="1">23S rRNA m6A2030 methyltransferase</fullName>
    </alternativeName>
</protein>
<dbReference type="EC" id="2.1.1.266" evidence="1"/>
<keyword evidence="3" id="KW-1185">Reference proteome</keyword>
<feature type="site" description="Interaction with substrate rRNA" evidence="1">
    <location>
        <position position="3"/>
    </location>
</feature>
<dbReference type="GO" id="GO:0036307">
    <property type="term" value="F:23S rRNA (adenine(2030)-N(6))-methyltransferase activity"/>
    <property type="evidence" value="ECO:0007669"/>
    <property type="project" value="UniProtKB-UniRule"/>
</dbReference>
<dbReference type="InterPro" id="IPR007473">
    <property type="entry name" value="RlmJ"/>
</dbReference>
<sequence>MNYKHAYHAGNFADVAKHILLLQLLAQFSAKAKPYYVLDAYGGRGLYSLASTETQKTKEAERGIVALEKAVAAGVDHLPKAVAQYLDDLAFARNKYDQFVYPGSPWWIAHHSEYHSADAPLRCEAFEAIADEYDALNYQLYQLPIGIHHRDAFEGVPAVVPPKERRGVILLDPPFEQEHKDFSRLVDLLVASYKKFGNGTFVLWYPIKNIDATELFYKKMKRTGIKKQLVCELNLYPNDVAVGLNGTGLFIINPPWQFADAAQEILEFLAPILKPVDAPQMSLGEMAVVKWLVGE</sequence>
<proteinExistence type="inferred from homology"/>
<dbReference type="Gene3D" id="3.40.50.150">
    <property type="entry name" value="Vaccinia Virus protein VP39"/>
    <property type="match status" value="1"/>
</dbReference>
<evidence type="ECO:0000313" key="2">
    <source>
        <dbReference type="EMBL" id="OOS24434.1"/>
    </source>
</evidence>
<dbReference type="GO" id="GO:0003723">
    <property type="term" value="F:RNA binding"/>
    <property type="evidence" value="ECO:0007669"/>
    <property type="project" value="UniProtKB-UniRule"/>
</dbReference>
<feature type="binding site" evidence="1">
    <location>
        <position position="172"/>
    </location>
    <ligand>
        <name>S-adenosyl-L-methionine</name>
        <dbReference type="ChEBI" id="CHEBI:59789"/>
    </ligand>
</feature>
<comment type="catalytic activity">
    <reaction evidence="1">
        <text>adenosine(2030) in 23S rRNA + S-adenosyl-L-methionine = N(6)-methyladenosine(2030) in 23S rRNA + S-adenosyl-L-homocysteine + H(+)</text>
        <dbReference type="Rhea" id="RHEA:43736"/>
        <dbReference type="Rhea" id="RHEA-COMP:10668"/>
        <dbReference type="Rhea" id="RHEA-COMP:10669"/>
        <dbReference type="ChEBI" id="CHEBI:15378"/>
        <dbReference type="ChEBI" id="CHEBI:57856"/>
        <dbReference type="ChEBI" id="CHEBI:59789"/>
        <dbReference type="ChEBI" id="CHEBI:74411"/>
        <dbReference type="ChEBI" id="CHEBI:74449"/>
        <dbReference type="EC" id="2.1.1.266"/>
    </reaction>
</comment>
<feature type="binding site" evidence="1">
    <location>
        <position position="18"/>
    </location>
    <ligand>
        <name>S-adenosyl-L-methionine</name>
        <dbReference type="ChEBI" id="CHEBI:59789"/>
    </ligand>
</feature>
<feature type="binding site" evidence="1">
    <location>
        <position position="104"/>
    </location>
    <ligand>
        <name>S-adenosyl-L-methionine</name>
        <dbReference type="ChEBI" id="CHEBI:59789"/>
    </ligand>
</feature>
<dbReference type="HAMAP" id="MF_00934">
    <property type="entry name" value="23SrRNA_methyltr_J"/>
    <property type="match status" value="1"/>
</dbReference>
<keyword evidence="1" id="KW-0694">RNA-binding</keyword>
<dbReference type="AlphaFoldDB" id="A0A1T0CQ39"/>
<dbReference type="GO" id="GO:0005829">
    <property type="term" value="C:cytosol"/>
    <property type="evidence" value="ECO:0007669"/>
    <property type="project" value="TreeGrafter"/>
</dbReference>
<dbReference type="PANTHER" id="PTHR37426:SF1">
    <property type="entry name" value="RIBOSOMAL RNA LARGE SUBUNIT METHYLTRANSFERASE J"/>
    <property type="match status" value="1"/>
</dbReference>
<organism evidence="2 3">
    <name type="scientific">Moraxella porci DSM 25326</name>
    <dbReference type="NCBI Taxonomy" id="573983"/>
    <lineage>
        <taxon>Bacteria</taxon>
        <taxon>Pseudomonadati</taxon>
        <taxon>Pseudomonadota</taxon>
        <taxon>Gammaproteobacteria</taxon>
        <taxon>Moraxellales</taxon>
        <taxon>Moraxellaceae</taxon>
        <taxon>Moraxella</taxon>
    </lineage>
</organism>
<feature type="binding site" evidence="1">
    <location>
        <begin position="151"/>
        <end position="152"/>
    </location>
    <ligand>
        <name>S-adenosyl-L-methionine</name>
        <dbReference type="ChEBI" id="CHEBI:59789"/>
    </ligand>
</feature>
<dbReference type="EMBL" id="MUYV01000009">
    <property type="protein sequence ID" value="OOS24434.1"/>
    <property type="molecule type" value="Genomic_DNA"/>
</dbReference>
<gene>
    <name evidence="1" type="primary">rlmJ</name>
    <name evidence="2" type="ORF">B0681_07015</name>
</gene>
<feature type="active site" description="Proton acceptor" evidence="1">
    <location>
        <position position="172"/>
    </location>
</feature>
<dbReference type="Proteomes" id="UP000190683">
    <property type="component" value="Unassembled WGS sequence"/>
</dbReference>
<evidence type="ECO:0000313" key="3">
    <source>
        <dbReference type="Proteomes" id="UP000190683"/>
    </source>
</evidence>
<dbReference type="GO" id="GO:0070475">
    <property type="term" value="P:rRNA base methylation"/>
    <property type="evidence" value="ECO:0007669"/>
    <property type="project" value="UniProtKB-UniRule"/>
</dbReference>
<dbReference type="InterPro" id="IPR029063">
    <property type="entry name" value="SAM-dependent_MTases_sf"/>
</dbReference>
<keyword evidence="1 2" id="KW-0489">Methyltransferase</keyword>
<keyword evidence="1 2" id="KW-0808">Transferase</keyword>
<keyword evidence="1" id="KW-0698">rRNA processing</keyword>
<comment type="subunit">
    <text evidence="1">Monomer.</text>
</comment>
<comment type="caution">
    <text evidence="2">The sequence shown here is derived from an EMBL/GenBank/DDBJ whole genome shotgun (WGS) entry which is preliminary data.</text>
</comment>
<dbReference type="RefSeq" id="WP_078318038.1">
    <property type="nucleotide sequence ID" value="NZ_MUYV01000009.1"/>
</dbReference>
<reference evidence="2 3" key="1">
    <citation type="submission" date="2017-02" db="EMBL/GenBank/DDBJ databases">
        <title>Draft genome sequence of Moraxella porci CCUG 54912T type strain.</title>
        <authorList>
            <person name="Salva-Serra F."/>
            <person name="Engstrom-Jakobsson H."/>
            <person name="Thorell K."/>
            <person name="Jaen-Luchoro D."/>
            <person name="Gonzales-Siles L."/>
            <person name="Karlsson R."/>
            <person name="Yazdan S."/>
            <person name="Boulund F."/>
            <person name="Johnning A."/>
            <person name="Engstrand L."/>
            <person name="Kristiansson E."/>
            <person name="Moore E."/>
        </authorList>
    </citation>
    <scope>NUCLEOTIDE SEQUENCE [LARGE SCALE GENOMIC DNA]</scope>
    <source>
        <strain evidence="2 3">CCUG 54912</strain>
    </source>
</reference>
<dbReference type="PANTHER" id="PTHR37426">
    <property type="entry name" value="RIBOSOMAL RNA LARGE SUBUNIT METHYLTRANSFERASE J"/>
    <property type="match status" value="1"/>
</dbReference>
<dbReference type="Pfam" id="PF04378">
    <property type="entry name" value="RsmJ"/>
    <property type="match status" value="1"/>
</dbReference>
<feature type="binding site" evidence="1">
    <location>
        <position position="124"/>
    </location>
    <ligand>
        <name>S-adenosyl-L-methionine</name>
        <dbReference type="ChEBI" id="CHEBI:59789"/>
    </ligand>
</feature>
<accession>A0A1T0CQ39</accession>
<feature type="binding site" evidence="1">
    <location>
        <position position="41"/>
    </location>
    <ligand>
        <name>S-adenosyl-L-methionine</name>
        <dbReference type="ChEBI" id="CHEBI:59789"/>
    </ligand>
</feature>
<comment type="similarity">
    <text evidence="1">Belongs to the RlmJ family.</text>
</comment>
<dbReference type="SUPFAM" id="SSF53335">
    <property type="entry name" value="S-adenosyl-L-methionine-dependent methyltransferases"/>
    <property type="match status" value="1"/>
</dbReference>